<evidence type="ECO:0000256" key="16">
    <source>
        <dbReference type="ARBA" id="ARBA00076004"/>
    </source>
</evidence>
<gene>
    <name evidence="20" type="primary">pepD</name>
    <name evidence="20" type="ORF">LHGZ1_1840</name>
</gene>
<keyword evidence="7" id="KW-0224">Dipeptidase</keyword>
<evidence type="ECO:0000313" key="20">
    <source>
        <dbReference type="EMBL" id="ASJ24671.1"/>
    </source>
</evidence>
<dbReference type="OrthoDB" id="9773892at2"/>
<proteinExistence type="inferred from homology"/>
<dbReference type="PRINTS" id="PR00934">
    <property type="entry name" value="XHISDIPTASE"/>
</dbReference>
<dbReference type="PANTHER" id="PTHR43501:SF1">
    <property type="entry name" value="CYTOSOL NON-SPECIFIC DIPEPTIDASE"/>
    <property type="match status" value="1"/>
</dbReference>
<evidence type="ECO:0000256" key="14">
    <source>
        <dbReference type="ARBA" id="ARBA00071271"/>
    </source>
</evidence>
<evidence type="ECO:0000256" key="9">
    <source>
        <dbReference type="ARBA" id="ARBA00023285"/>
    </source>
</evidence>
<evidence type="ECO:0000256" key="18">
    <source>
        <dbReference type="ARBA" id="ARBA00078074"/>
    </source>
</evidence>
<keyword evidence="4" id="KW-0479">Metal-binding</keyword>
<dbReference type="Gene3D" id="3.40.630.10">
    <property type="entry name" value="Zn peptidases"/>
    <property type="match status" value="2"/>
</dbReference>
<evidence type="ECO:0000256" key="10">
    <source>
        <dbReference type="ARBA" id="ARBA00036421"/>
    </source>
</evidence>
<keyword evidence="8" id="KW-0482">Metalloprotease</keyword>
<keyword evidence="9" id="KW-0170">Cobalt</keyword>
<dbReference type="Pfam" id="PF07687">
    <property type="entry name" value="M20_dimer"/>
    <property type="match status" value="1"/>
</dbReference>
<evidence type="ECO:0000256" key="11">
    <source>
        <dbReference type="ARBA" id="ARBA00038976"/>
    </source>
</evidence>
<evidence type="ECO:0000256" key="12">
    <source>
        <dbReference type="ARBA" id="ARBA00044252"/>
    </source>
</evidence>
<sequence length="488" mass="52151">MSALASLQPRSLWAHFQTLCDIPRPSGHEAALRTHLIEWAESRGLETRTDTVGNLVIVKPATPGMENRETVVLQGHLDMVAQQNAGTGHDFERDPIRIIEAEEDGWIKADGTTLGADNGLGVAAALAILESDDIAHPAIEALFTIDEEAGMTGAHGLSADILTGRLLLNLDTEDWGEFYVGCAGGVDVRLTRQLTREMLPAGWTSGTISLTGLKGGHSGVDIHLERGNANKLMARILDDLLSVTALRLVSMTGGTLRNALPREAFAGIACSPESMPAVLDRLEFWQAQLNDELAGAETGIALVFAHTSSEDALDDVSTRQVIDILNALPNGVNRQSRQVSGVVETSDNVGVVTVSGQQLSVLMLVRSLRDSGMDALVAQIAAIGRLAGCQVETSGRYPGWTPNPASPLLQLGLEVYRRKFGQEAAVKVIHAGLECGLLGSRYPGMDMLSFGPTIRGAHSPDERVDVATVQQFWELLKAILSATPEQKA</sequence>
<comment type="catalytic activity">
    <reaction evidence="10">
        <text>Hydrolysis of dipeptides, preferentially hydrophobic dipeptides including prolyl amino acids.</text>
        <dbReference type="EC" id="3.4.13.18"/>
    </reaction>
</comment>
<dbReference type="FunFam" id="3.40.630.10:FF:000018">
    <property type="entry name" value="Aminoacyl-histidine dipeptidase PepD"/>
    <property type="match status" value="1"/>
</dbReference>
<dbReference type="PIRSF" id="PIRSF016599">
    <property type="entry name" value="Xaa-His_dipept"/>
    <property type="match status" value="1"/>
</dbReference>
<comment type="cofactor">
    <cofactor evidence="1">
        <name>Co(2+)</name>
        <dbReference type="ChEBI" id="CHEBI:48828"/>
    </cofactor>
</comment>
<evidence type="ECO:0000256" key="17">
    <source>
        <dbReference type="ARBA" id="ARBA00077688"/>
    </source>
</evidence>
<evidence type="ECO:0000256" key="1">
    <source>
        <dbReference type="ARBA" id="ARBA00001941"/>
    </source>
</evidence>
<protein>
    <recommendedName>
        <fullName evidence="14">Cytosol non-specific dipeptidase</fullName>
        <ecNumber evidence="11">3.4.13.18</ecNumber>
    </recommendedName>
    <alternativeName>
        <fullName evidence="17">Aminoacyl-histidine dipeptidase</fullName>
    </alternativeName>
    <alternativeName>
        <fullName evidence="16">Beta-alanyl-histidine dipeptidase</fullName>
    </alternativeName>
    <alternativeName>
        <fullName evidence="15">Carnosinase</fullName>
    </alternativeName>
    <alternativeName>
        <fullName evidence="12">Peptidase D</fullName>
    </alternativeName>
    <alternativeName>
        <fullName evidence="18">Xaa-His dipeptidase</fullName>
    </alternativeName>
</protein>
<dbReference type="CDD" id="cd03890">
    <property type="entry name" value="M20_pepD"/>
    <property type="match status" value="1"/>
</dbReference>
<dbReference type="GO" id="GO:0046872">
    <property type="term" value="F:metal ion binding"/>
    <property type="evidence" value="ECO:0007669"/>
    <property type="project" value="UniProtKB-KW"/>
</dbReference>
<keyword evidence="3" id="KW-0645">Protease</keyword>
<evidence type="ECO:0000256" key="4">
    <source>
        <dbReference type="ARBA" id="ARBA00022723"/>
    </source>
</evidence>
<dbReference type="EMBL" id="CP022115">
    <property type="protein sequence ID" value="ASJ24671.1"/>
    <property type="molecule type" value="Genomic_DNA"/>
</dbReference>
<dbReference type="Proteomes" id="UP000197424">
    <property type="component" value="Chromosome"/>
</dbReference>
<dbReference type="Pfam" id="PF01546">
    <property type="entry name" value="Peptidase_M20"/>
    <property type="match status" value="1"/>
</dbReference>
<evidence type="ECO:0000256" key="2">
    <source>
        <dbReference type="ARBA" id="ARBA00001947"/>
    </source>
</evidence>
<evidence type="ECO:0000256" key="15">
    <source>
        <dbReference type="ARBA" id="ARBA00075285"/>
    </source>
</evidence>
<comment type="cofactor">
    <cofactor evidence="2">
        <name>Zn(2+)</name>
        <dbReference type="ChEBI" id="CHEBI:29105"/>
    </cofactor>
</comment>
<dbReference type="InterPro" id="IPR002933">
    <property type="entry name" value="Peptidase_M20"/>
</dbReference>
<evidence type="ECO:0000256" key="6">
    <source>
        <dbReference type="ARBA" id="ARBA00022833"/>
    </source>
</evidence>
<dbReference type="EC" id="3.4.13.18" evidence="11"/>
<dbReference type="AlphaFoldDB" id="A0A248LJK4"/>
<keyword evidence="5" id="KW-0378">Hydrolase</keyword>
<dbReference type="RefSeq" id="WP_088860868.1">
    <property type="nucleotide sequence ID" value="NZ_CP022115.1"/>
</dbReference>
<dbReference type="GO" id="GO:0070573">
    <property type="term" value="F:metallodipeptidase activity"/>
    <property type="evidence" value="ECO:0007669"/>
    <property type="project" value="TreeGrafter"/>
</dbReference>
<evidence type="ECO:0000256" key="13">
    <source>
        <dbReference type="ARBA" id="ARBA00061423"/>
    </source>
</evidence>
<dbReference type="SUPFAM" id="SSF53187">
    <property type="entry name" value="Zn-dependent exopeptidases"/>
    <property type="match status" value="1"/>
</dbReference>
<name>A0A248LJK4_9NEIS</name>
<evidence type="ECO:0000256" key="5">
    <source>
        <dbReference type="ARBA" id="ARBA00022801"/>
    </source>
</evidence>
<evidence type="ECO:0000313" key="21">
    <source>
        <dbReference type="Proteomes" id="UP000197424"/>
    </source>
</evidence>
<reference evidence="21" key="1">
    <citation type="submission" date="2017-06" db="EMBL/GenBank/DDBJ databases">
        <title>Whole genome sequence of Laribacter hongkongensis LHGZ1.</title>
        <authorList>
            <person name="Chen D."/>
            <person name="Wu H."/>
            <person name="Chen J."/>
        </authorList>
    </citation>
    <scope>NUCLEOTIDE SEQUENCE [LARGE SCALE GENOMIC DNA]</scope>
    <source>
        <strain evidence="21">LHGZ1</strain>
    </source>
</reference>
<dbReference type="InterPro" id="IPR011650">
    <property type="entry name" value="Peptidase_M20_dimer"/>
</dbReference>
<keyword evidence="6" id="KW-0862">Zinc</keyword>
<dbReference type="InterPro" id="IPR001160">
    <property type="entry name" value="Peptidase_M20C"/>
</dbReference>
<organism evidence="20 21">
    <name type="scientific">Laribacter hongkongensis</name>
    <dbReference type="NCBI Taxonomy" id="168471"/>
    <lineage>
        <taxon>Bacteria</taxon>
        <taxon>Pseudomonadati</taxon>
        <taxon>Pseudomonadota</taxon>
        <taxon>Betaproteobacteria</taxon>
        <taxon>Neisseriales</taxon>
        <taxon>Aquaspirillaceae</taxon>
        <taxon>Laribacter</taxon>
    </lineage>
</organism>
<dbReference type="NCBIfam" id="TIGR01893">
    <property type="entry name" value="aa-his-dipept"/>
    <property type="match status" value="1"/>
</dbReference>
<accession>A0A248LJK4</accession>
<evidence type="ECO:0000256" key="8">
    <source>
        <dbReference type="ARBA" id="ARBA00023049"/>
    </source>
</evidence>
<dbReference type="GO" id="GO:0005829">
    <property type="term" value="C:cytosol"/>
    <property type="evidence" value="ECO:0007669"/>
    <property type="project" value="TreeGrafter"/>
</dbReference>
<evidence type="ECO:0000256" key="7">
    <source>
        <dbReference type="ARBA" id="ARBA00022997"/>
    </source>
</evidence>
<dbReference type="GO" id="GO:0006508">
    <property type="term" value="P:proteolysis"/>
    <property type="evidence" value="ECO:0007669"/>
    <property type="project" value="UniProtKB-KW"/>
</dbReference>
<comment type="similarity">
    <text evidence="13">Belongs to the peptidase M20C family.</text>
</comment>
<dbReference type="PANTHER" id="PTHR43501">
    <property type="entry name" value="CYTOSOL NON-SPECIFIC DIPEPTIDASE"/>
    <property type="match status" value="1"/>
</dbReference>
<feature type="domain" description="Peptidase M20 dimerisation" evidence="19">
    <location>
        <begin position="209"/>
        <end position="293"/>
    </location>
</feature>
<evidence type="ECO:0000259" key="19">
    <source>
        <dbReference type="Pfam" id="PF07687"/>
    </source>
</evidence>
<evidence type="ECO:0000256" key="3">
    <source>
        <dbReference type="ARBA" id="ARBA00022670"/>
    </source>
</evidence>
<dbReference type="FunFam" id="3.40.630.10:FF:000015">
    <property type="entry name" value="Aminoacyl-histidine dipeptidase PepD"/>
    <property type="match status" value="1"/>
</dbReference>